<sequence>MDQTTHMYHDADIIVFNTGHWWTHEKTFRRVDLGGRVRAESQLGLMLVNAWHCCESNCYQQVNFRIPL</sequence>
<accession>A0A834X6K0</accession>
<dbReference type="OrthoDB" id="10526728at2759"/>
<evidence type="ECO:0000313" key="1">
    <source>
        <dbReference type="EMBL" id="KAF7838835.1"/>
    </source>
</evidence>
<evidence type="ECO:0000313" key="2">
    <source>
        <dbReference type="Proteomes" id="UP000634136"/>
    </source>
</evidence>
<dbReference type="EMBL" id="JAAIUW010000003">
    <property type="protein sequence ID" value="KAF7838835.1"/>
    <property type="molecule type" value="Genomic_DNA"/>
</dbReference>
<name>A0A834X6K0_9FABA</name>
<organism evidence="1 2">
    <name type="scientific">Senna tora</name>
    <dbReference type="NCBI Taxonomy" id="362788"/>
    <lineage>
        <taxon>Eukaryota</taxon>
        <taxon>Viridiplantae</taxon>
        <taxon>Streptophyta</taxon>
        <taxon>Embryophyta</taxon>
        <taxon>Tracheophyta</taxon>
        <taxon>Spermatophyta</taxon>
        <taxon>Magnoliopsida</taxon>
        <taxon>eudicotyledons</taxon>
        <taxon>Gunneridae</taxon>
        <taxon>Pentapetalae</taxon>
        <taxon>rosids</taxon>
        <taxon>fabids</taxon>
        <taxon>Fabales</taxon>
        <taxon>Fabaceae</taxon>
        <taxon>Caesalpinioideae</taxon>
        <taxon>Cassia clade</taxon>
        <taxon>Senna</taxon>
    </lineage>
</organism>
<keyword evidence="2" id="KW-1185">Reference proteome</keyword>
<gene>
    <name evidence="1" type="ORF">G2W53_007317</name>
</gene>
<proteinExistence type="predicted"/>
<reference evidence="1" key="1">
    <citation type="submission" date="2020-09" db="EMBL/GenBank/DDBJ databases">
        <title>Genome-Enabled Discovery of Anthraquinone Biosynthesis in Senna tora.</title>
        <authorList>
            <person name="Kang S.-H."/>
            <person name="Pandey R.P."/>
            <person name="Lee C.-M."/>
            <person name="Sim J.-S."/>
            <person name="Jeong J.-T."/>
            <person name="Choi B.-S."/>
            <person name="Jung M."/>
            <person name="Ginzburg D."/>
            <person name="Zhao K."/>
            <person name="Won S.Y."/>
            <person name="Oh T.-J."/>
            <person name="Yu Y."/>
            <person name="Kim N.-H."/>
            <person name="Lee O.R."/>
            <person name="Lee T.-H."/>
            <person name="Bashyal P."/>
            <person name="Kim T.-S."/>
            <person name="Lee W.-H."/>
            <person name="Kawkins C."/>
            <person name="Kim C.-K."/>
            <person name="Kim J.S."/>
            <person name="Ahn B.O."/>
            <person name="Rhee S.Y."/>
            <person name="Sohng J.K."/>
        </authorList>
    </citation>
    <scope>NUCLEOTIDE SEQUENCE</scope>
    <source>
        <tissue evidence="1">Leaf</tissue>
    </source>
</reference>
<dbReference type="Proteomes" id="UP000634136">
    <property type="component" value="Unassembled WGS sequence"/>
</dbReference>
<protein>
    <submittedName>
        <fullName evidence="1">Protein trichome birefringence-like 2</fullName>
    </submittedName>
</protein>
<comment type="caution">
    <text evidence="1">The sequence shown here is derived from an EMBL/GenBank/DDBJ whole genome shotgun (WGS) entry which is preliminary data.</text>
</comment>
<dbReference type="AlphaFoldDB" id="A0A834X6K0"/>